<sequence>MSMDFKLITPERIVAEGQTEMIIAPGNDGELGVLSFHTPILSTLKAGKIQIKQNGNYKEFDIDKGFIEVSENKANILTHRAVEVV</sequence>
<comment type="subcellular location">
    <subcellularLocation>
        <location evidence="8">Cell membrane</location>
        <topology evidence="8">Peripheral membrane protein</topology>
    </subcellularLocation>
    <subcellularLocation>
        <location evidence="1">Endomembrane system</location>
        <topology evidence="1">Peripheral membrane protein</topology>
    </subcellularLocation>
</comment>
<dbReference type="HAMAP" id="MF_00530">
    <property type="entry name" value="ATP_synth_epsil_bac"/>
    <property type="match status" value="1"/>
</dbReference>
<dbReference type="NCBIfam" id="TIGR01216">
    <property type="entry name" value="ATP_synt_epsi"/>
    <property type="match status" value="1"/>
</dbReference>
<evidence type="ECO:0000256" key="4">
    <source>
        <dbReference type="ARBA" id="ARBA00023065"/>
    </source>
</evidence>
<evidence type="ECO:0000256" key="2">
    <source>
        <dbReference type="ARBA" id="ARBA00005712"/>
    </source>
</evidence>
<name>A0A1J5E415_9BACT</name>
<keyword evidence="3 8" id="KW-0813">Transport</keyword>
<evidence type="ECO:0000259" key="10">
    <source>
        <dbReference type="Pfam" id="PF02823"/>
    </source>
</evidence>
<dbReference type="GO" id="GO:0005886">
    <property type="term" value="C:plasma membrane"/>
    <property type="evidence" value="ECO:0007669"/>
    <property type="project" value="UniProtKB-SubCell"/>
</dbReference>
<evidence type="ECO:0000256" key="8">
    <source>
        <dbReference type="HAMAP-Rule" id="MF_00530"/>
    </source>
</evidence>
<dbReference type="SUPFAM" id="SSF51344">
    <property type="entry name" value="Epsilon subunit of F1F0-ATP synthase N-terminal domain"/>
    <property type="match status" value="1"/>
</dbReference>
<comment type="subunit">
    <text evidence="8 9">F-type ATPases have 2 components, CF(1) - the catalytic core - and CF(0) - the membrane proton channel. CF(1) has five subunits: alpha(3), beta(3), gamma(1), delta(1), epsilon(1). CF(0) has three main subunits: a, b and c.</text>
</comment>
<dbReference type="PANTHER" id="PTHR13822:SF10">
    <property type="entry name" value="ATP SYNTHASE EPSILON CHAIN, CHLOROPLASTIC"/>
    <property type="match status" value="1"/>
</dbReference>
<keyword evidence="4 8" id="KW-0406">Ion transport</keyword>
<dbReference type="GO" id="GO:0012505">
    <property type="term" value="C:endomembrane system"/>
    <property type="evidence" value="ECO:0007669"/>
    <property type="project" value="UniProtKB-SubCell"/>
</dbReference>
<evidence type="ECO:0000256" key="1">
    <source>
        <dbReference type="ARBA" id="ARBA00004184"/>
    </source>
</evidence>
<comment type="caution">
    <text evidence="11">The sequence shown here is derived from an EMBL/GenBank/DDBJ whole genome shotgun (WGS) entry which is preliminary data.</text>
</comment>
<evidence type="ECO:0000256" key="9">
    <source>
        <dbReference type="RuleBase" id="RU003656"/>
    </source>
</evidence>
<dbReference type="GO" id="GO:0005524">
    <property type="term" value="F:ATP binding"/>
    <property type="evidence" value="ECO:0007669"/>
    <property type="project" value="UniProtKB-UniRule"/>
</dbReference>
<dbReference type="Proteomes" id="UP000183085">
    <property type="component" value="Unassembled WGS sequence"/>
</dbReference>
<keyword evidence="7 8" id="KW-0066">ATP synthesis</keyword>
<dbReference type="Pfam" id="PF02823">
    <property type="entry name" value="ATP-synt_DE_N"/>
    <property type="match status" value="1"/>
</dbReference>
<dbReference type="STRING" id="1817895.AUJ95_00940"/>
<comment type="similarity">
    <text evidence="2 8 9">Belongs to the ATPase epsilon chain family.</text>
</comment>
<dbReference type="GO" id="GO:0046933">
    <property type="term" value="F:proton-transporting ATP synthase activity, rotational mechanism"/>
    <property type="evidence" value="ECO:0007669"/>
    <property type="project" value="UniProtKB-UniRule"/>
</dbReference>
<dbReference type="EMBL" id="MNYI01000025">
    <property type="protein sequence ID" value="OIP43140.1"/>
    <property type="molecule type" value="Genomic_DNA"/>
</dbReference>
<dbReference type="CDD" id="cd12152">
    <property type="entry name" value="F1-ATPase_delta"/>
    <property type="match status" value="1"/>
</dbReference>
<feature type="domain" description="ATP synthase F1 complex delta/epsilon subunit N-terminal" evidence="10">
    <location>
        <begin position="3"/>
        <end position="81"/>
    </location>
</feature>
<keyword evidence="6 8" id="KW-0139">CF(1)</keyword>
<proteinExistence type="inferred from homology"/>
<dbReference type="Gene3D" id="2.60.15.10">
    <property type="entry name" value="F0F1 ATP synthase delta/epsilon subunit, N-terminal"/>
    <property type="match status" value="1"/>
</dbReference>
<dbReference type="AlphaFoldDB" id="A0A1J5E415"/>
<dbReference type="InterPro" id="IPR020546">
    <property type="entry name" value="ATP_synth_F1_dsu/esu_N"/>
</dbReference>
<dbReference type="InterPro" id="IPR001469">
    <property type="entry name" value="ATP_synth_F1_dsu/esu"/>
</dbReference>
<dbReference type="PANTHER" id="PTHR13822">
    <property type="entry name" value="ATP SYNTHASE DELTA/EPSILON CHAIN"/>
    <property type="match status" value="1"/>
</dbReference>
<evidence type="ECO:0000256" key="3">
    <source>
        <dbReference type="ARBA" id="ARBA00022448"/>
    </source>
</evidence>
<evidence type="ECO:0000313" key="12">
    <source>
        <dbReference type="Proteomes" id="UP000183085"/>
    </source>
</evidence>
<keyword evidence="8" id="KW-1003">Cell membrane</keyword>
<keyword evidence="8" id="KW-0375">Hydrogen ion transport</keyword>
<dbReference type="GO" id="GO:0045259">
    <property type="term" value="C:proton-transporting ATP synthase complex"/>
    <property type="evidence" value="ECO:0007669"/>
    <property type="project" value="UniProtKB-KW"/>
</dbReference>
<dbReference type="InterPro" id="IPR036771">
    <property type="entry name" value="ATPsynth_dsu/esu_N"/>
</dbReference>
<organism evidence="11 12">
    <name type="scientific">Candidatus Desantisbacteria bacterium CG2_30_40_21</name>
    <dbReference type="NCBI Taxonomy" id="1817895"/>
    <lineage>
        <taxon>Bacteria</taxon>
        <taxon>Candidatus Desantisiibacteriota</taxon>
    </lineage>
</organism>
<evidence type="ECO:0000256" key="5">
    <source>
        <dbReference type="ARBA" id="ARBA00023136"/>
    </source>
</evidence>
<protein>
    <recommendedName>
        <fullName evidence="8">ATP synthase epsilon chain</fullName>
    </recommendedName>
    <alternativeName>
        <fullName evidence="8">ATP synthase F1 sector epsilon subunit</fullName>
    </alternativeName>
    <alternativeName>
        <fullName evidence="8">F-ATPase epsilon subunit</fullName>
    </alternativeName>
</protein>
<comment type="function">
    <text evidence="8">Produces ATP from ADP in the presence of a proton gradient across the membrane.</text>
</comment>
<evidence type="ECO:0000313" key="11">
    <source>
        <dbReference type="EMBL" id="OIP43140.1"/>
    </source>
</evidence>
<accession>A0A1J5E415</accession>
<reference evidence="11 12" key="1">
    <citation type="journal article" date="2016" name="Environ. Microbiol.">
        <title>Genomic resolution of a cold subsurface aquifer community provides metabolic insights for novel microbes adapted to high CO concentrations.</title>
        <authorList>
            <person name="Probst A.J."/>
            <person name="Castelle C.J."/>
            <person name="Singh A."/>
            <person name="Brown C.T."/>
            <person name="Anantharaman K."/>
            <person name="Sharon I."/>
            <person name="Hug L.A."/>
            <person name="Burstein D."/>
            <person name="Emerson J.B."/>
            <person name="Thomas B.C."/>
            <person name="Banfield J.F."/>
        </authorList>
    </citation>
    <scope>NUCLEOTIDE SEQUENCE [LARGE SCALE GENOMIC DNA]</scope>
    <source>
        <strain evidence="11">CG2_30_40_21</strain>
    </source>
</reference>
<evidence type="ECO:0000256" key="7">
    <source>
        <dbReference type="ARBA" id="ARBA00023310"/>
    </source>
</evidence>
<evidence type="ECO:0000256" key="6">
    <source>
        <dbReference type="ARBA" id="ARBA00023196"/>
    </source>
</evidence>
<keyword evidence="5 8" id="KW-0472">Membrane</keyword>
<gene>
    <name evidence="8" type="primary">atpC</name>
    <name evidence="11" type="ORF">AUJ95_00940</name>
</gene>